<proteinExistence type="predicted"/>
<feature type="compositionally biased region" description="Basic and acidic residues" evidence="1">
    <location>
        <begin position="23"/>
        <end position="42"/>
    </location>
</feature>
<dbReference type="EMBL" id="LECT01000017">
    <property type="protein sequence ID" value="KLU05534.1"/>
    <property type="molecule type" value="Genomic_DNA"/>
</dbReference>
<evidence type="ECO:0000256" key="1">
    <source>
        <dbReference type="SAM" id="MobiDB-lite"/>
    </source>
</evidence>
<gene>
    <name evidence="2" type="ORF">RISK_002166</name>
</gene>
<dbReference type="AlphaFoldDB" id="A0A0J1EJ24"/>
<name>A0A0J1EJ24_RHOIS</name>
<evidence type="ECO:0000313" key="3">
    <source>
        <dbReference type="Proteomes" id="UP000036367"/>
    </source>
</evidence>
<protein>
    <submittedName>
        <fullName evidence="2">Uncharacterized protein</fullName>
    </submittedName>
</protein>
<sequence>MPDRIRPTVQSGDTGIEPVTTPHVHDNGCPDRTESMGDGLGR</sequence>
<comment type="caution">
    <text evidence="2">The sequence shown here is derived from an EMBL/GenBank/DDBJ whole genome shotgun (WGS) entry which is preliminary data.</text>
</comment>
<reference evidence="2" key="1">
    <citation type="submission" date="2015-05" db="EMBL/GenBank/DDBJ databases">
        <title>Permanent draft genome of Rhodopirellula islandicus K833.</title>
        <authorList>
            <person name="Kizina J."/>
            <person name="Richter M."/>
            <person name="Glockner F.O."/>
            <person name="Harder J."/>
        </authorList>
    </citation>
    <scope>NUCLEOTIDE SEQUENCE [LARGE SCALE GENOMIC DNA]</scope>
    <source>
        <strain evidence="2">K833</strain>
    </source>
</reference>
<dbReference type="Proteomes" id="UP000036367">
    <property type="component" value="Unassembled WGS sequence"/>
</dbReference>
<accession>A0A0J1EJ24</accession>
<feature type="region of interest" description="Disordered" evidence="1">
    <location>
        <begin position="1"/>
        <end position="42"/>
    </location>
</feature>
<organism evidence="2 3">
    <name type="scientific">Rhodopirellula islandica</name>
    <dbReference type="NCBI Taxonomy" id="595434"/>
    <lineage>
        <taxon>Bacteria</taxon>
        <taxon>Pseudomonadati</taxon>
        <taxon>Planctomycetota</taxon>
        <taxon>Planctomycetia</taxon>
        <taxon>Pirellulales</taxon>
        <taxon>Pirellulaceae</taxon>
        <taxon>Rhodopirellula</taxon>
    </lineage>
</organism>
<evidence type="ECO:0000313" key="2">
    <source>
        <dbReference type="EMBL" id="KLU05534.1"/>
    </source>
</evidence>
<keyword evidence="3" id="KW-1185">Reference proteome</keyword>